<evidence type="ECO:0000313" key="1">
    <source>
        <dbReference type="EMBL" id="ALL13153.1"/>
    </source>
</evidence>
<proteinExistence type="predicted"/>
<keyword evidence="2" id="KW-1185">Reference proteome</keyword>
<dbReference type="KEGG" id="chq:AQ619_07185"/>
<dbReference type="Proteomes" id="UP000056905">
    <property type="component" value="Chromosome"/>
</dbReference>
<evidence type="ECO:0000313" key="2">
    <source>
        <dbReference type="Proteomes" id="UP000056905"/>
    </source>
</evidence>
<name>A0A0P0NZ59_9CAUL</name>
<dbReference type="AlphaFoldDB" id="A0A0P0NZ59"/>
<gene>
    <name evidence="1" type="ORF">AQ619_07185</name>
</gene>
<dbReference type="EMBL" id="CP013002">
    <property type="protein sequence ID" value="ALL13153.1"/>
    <property type="molecule type" value="Genomic_DNA"/>
</dbReference>
<protein>
    <submittedName>
        <fullName evidence="1">Uncharacterized protein</fullName>
    </submittedName>
</protein>
<sequence>MSQLELFPMESRPASAEPTVPSVESIRARFESLFDRLRLADVMPLSARELAFWSVVTPQMSNWLPPDEKAAVCAEFEGHLLRLNAE</sequence>
<accession>A0A0P0NZ59</accession>
<organism evidence="1 2">
    <name type="scientific">Caulobacter henricii</name>
    <dbReference type="NCBI Taxonomy" id="69395"/>
    <lineage>
        <taxon>Bacteria</taxon>
        <taxon>Pseudomonadati</taxon>
        <taxon>Pseudomonadota</taxon>
        <taxon>Alphaproteobacteria</taxon>
        <taxon>Caulobacterales</taxon>
        <taxon>Caulobacteraceae</taxon>
        <taxon>Caulobacter</taxon>
    </lineage>
</organism>
<reference evidence="1 2" key="1">
    <citation type="submission" date="2015-10" db="EMBL/GenBank/DDBJ databases">
        <title>Conservation of the essential genome among Caulobacter and Brevundimonas species.</title>
        <authorList>
            <person name="Scott D."/>
            <person name="Ely B."/>
        </authorList>
    </citation>
    <scope>NUCLEOTIDE SEQUENCE [LARGE SCALE GENOMIC DNA]</scope>
    <source>
        <strain evidence="1 2">CB4</strain>
    </source>
</reference>